<dbReference type="SUPFAM" id="SSF74788">
    <property type="entry name" value="Cullin repeat-like"/>
    <property type="match status" value="1"/>
</dbReference>
<evidence type="ECO:0000256" key="5">
    <source>
        <dbReference type="RuleBase" id="RU003829"/>
    </source>
</evidence>
<gene>
    <name evidence="8" type="ORF">LRAMOSA06850</name>
</gene>
<dbReference type="Pfam" id="PF26557">
    <property type="entry name" value="Cullin_AB"/>
    <property type="match status" value="1"/>
</dbReference>
<comment type="similarity">
    <text evidence="1 4 5">Belongs to the cullin family.</text>
</comment>
<evidence type="ECO:0000256" key="2">
    <source>
        <dbReference type="ARBA" id="ARBA00022499"/>
    </source>
</evidence>
<dbReference type="InterPro" id="IPR059120">
    <property type="entry name" value="Cullin-like_AB"/>
</dbReference>
<dbReference type="Gene3D" id="1.10.10.10">
    <property type="entry name" value="Winged helix-like DNA-binding domain superfamily/Winged helix DNA-binding domain"/>
    <property type="match status" value="1"/>
</dbReference>
<dbReference type="FunFam" id="1.10.10.10:FF:000050">
    <property type="entry name" value="Cullin 4B"/>
    <property type="match status" value="1"/>
</dbReference>
<evidence type="ECO:0000256" key="1">
    <source>
        <dbReference type="ARBA" id="ARBA00006019"/>
    </source>
</evidence>
<name>A0A077WAW1_9FUNG</name>
<keyword evidence="3" id="KW-0832">Ubl conjugation</keyword>
<dbReference type="InterPro" id="IPR045093">
    <property type="entry name" value="Cullin"/>
</dbReference>
<dbReference type="InterPro" id="IPR036390">
    <property type="entry name" value="WH_DNA-bd_sf"/>
</dbReference>
<dbReference type="InterPro" id="IPR016158">
    <property type="entry name" value="Cullin_homology"/>
</dbReference>
<dbReference type="SMART" id="SM00182">
    <property type="entry name" value="CULLIN"/>
    <property type="match status" value="1"/>
</dbReference>
<dbReference type="InterPro" id="IPR016159">
    <property type="entry name" value="Cullin_repeat-like_dom_sf"/>
</dbReference>
<evidence type="ECO:0000313" key="8">
    <source>
        <dbReference type="EMBL" id="CDS03895.1"/>
    </source>
</evidence>
<dbReference type="EMBL" id="LK023314">
    <property type="protein sequence ID" value="CDS03895.1"/>
    <property type="molecule type" value="Genomic_DNA"/>
</dbReference>
<proteinExistence type="inferred from homology"/>
<dbReference type="PANTHER" id="PTHR11932">
    <property type="entry name" value="CULLIN"/>
    <property type="match status" value="1"/>
</dbReference>
<feature type="region of interest" description="Disordered" evidence="6">
    <location>
        <begin position="1"/>
        <end position="24"/>
    </location>
</feature>
<dbReference type="InterPro" id="IPR019559">
    <property type="entry name" value="Cullin_neddylation_domain"/>
</dbReference>
<organism evidence="8">
    <name type="scientific">Lichtheimia ramosa</name>
    <dbReference type="NCBI Taxonomy" id="688394"/>
    <lineage>
        <taxon>Eukaryota</taxon>
        <taxon>Fungi</taxon>
        <taxon>Fungi incertae sedis</taxon>
        <taxon>Mucoromycota</taxon>
        <taxon>Mucoromycotina</taxon>
        <taxon>Mucoromycetes</taxon>
        <taxon>Mucorales</taxon>
        <taxon>Lichtheimiaceae</taxon>
        <taxon>Lichtheimia</taxon>
    </lineage>
</organism>
<dbReference type="Gene3D" id="1.20.1310.10">
    <property type="entry name" value="Cullin Repeats"/>
    <property type="match status" value="4"/>
</dbReference>
<dbReference type="Pfam" id="PF10557">
    <property type="entry name" value="Cullin_Nedd8"/>
    <property type="match status" value="1"/>
</dbReference>
<evidence type="ECO:0000256" key="3">
    <source>
        <dbReference type="ARBA" id="ARBA00022843"/>
    </source>
</evidence>
<dbReference type="FunFam" id="1.20.1310.10:FF:000002">
    <property type="entry name" value="cullin-3 isoform X1"/>
    <property type="match status" value="1"/>
</dbReference>
<evidence type="ECO:0000256" key="4">
    <source>
        <dbReference type="PROSITE-ProRule" id="PRU00330"/>
    </source>
</evidence>
<dbReference type="Pfam" id="PF00888">
    <property type="entry name" value="Cullin"/>
    <property type="match status" value="1"/>
</dbReference>
<keyword evidence="2" id="KW-1017">Isopeptide bond</keyword>
<dbReference type="GO" id="GO:0031625">
    <property type="term" value="F:ubiquitin protein ligase binding"/>
    <property type="evidence" value="ECO:0007669"/>
    <property type="project" value="InterPro"/>
</dbReference>
<dbReference type="GO" id="GO:0006511">
    <property type="term" value="P:ubiquitin-dependent protein catabolic process"/>
    <property type="evidence" value="ECO:0007669"/>
    <property type="project" value="InterPro"/>
</dbReference>
<dbReference type="InterPro" id="IPR001373">
    <property type="entry name" value="Cullin_N"/>
</dbReference>
<dbReference type="FunFam" id="1.20.1310.10:FF:000001">
    <property type="entry name" value="Cullin 3"/>
    <property type="match status" value="1"/>
</dbReference>
<evidence type="ECO:0000259" key="7">
    <source>
        <dbReference type="PROSITE" id="PS50069"/>
    </source>
</evidence>
<dbReference type="SUPFAM" id="SSF46785">
    <property type="entry name" value="Winged helix' DNA-binding domain"/>
    <property type="match status" value="1"/>
</dbReference>
<reference evidence="8" key="1">
    <citation type="journal article" date="2014" name="Genome Announc.">
        <title>De novo whole-genome sequence and genome annotation of Lichtheimia ramosa.</title>
        <authorList>
            <person name="Linde J."/>
            <person name="Schwartze V."/>
            <person name="Binder U."/>
            <person name="Lass-Florl C."/>
            <person name="Voigt K."/>
            <person name="Horn F."/>
        </authorList>
    </citation>
    <scope>NUCLEOTIDE SEQUENCE</scope>
    <source>
        <strain evidence="8">JMRC FSU:6197</strain>
    </source>
</reference>
<dbReference type="Gene3D" id="3.30.230.130">
    <property type="entry name" value="Cullin, Chain C, Domain 2"/>
    <property type="match status" value="1"/>
</dbReference>
<sequence>MSMSEWKITKKRKASFSNTQSPDHYSTAGLAAKISREEQSSKASTTTPMALDTERAVTTTTTRVLGTLRLRPTMQVSFHLKGKRPFLCKQVWEQLRQVLMMILQKKQINMSLQCAYEACEILCQNNQAQHVFGRLETELSTHIQQSASMLSGLQGEKYHLMQVVSQQWQVLCSELALIRNIFIELDRRYVMRETSFASIIDFGQHLFRESVMDRQDIREHVIAGLIDMIEKERNGQPVDRKLLYCLTSMLCKLDVYTSHFEPALLHSTRDYYQREASQLLHQLTTTEFLIHVDTRINQECTDRLTSYLNDSSKIPMKDIVITETIHKNMDQLVDKGFDSMMDHSEKKALSIFYTAVSGKHRLSEDFGKLRSAFGSYIKRRGTALIQDQSKDQSMISLILTFKRDTDTICADCFENDAMFLYSVKESFETFINSRRSRPAELLARFMDAKLRAAAKKPEHDLDELIDRLFVIFRYIQEKDIFESFYKKHLSRRLLLGRNVSLDVENSIISKLKQECGAGFTKDLESMFKDMEISRELATDFKKSDDYPSSGDISFNVNILAQGTWPSYPTCQVILPAHMREYQASFEKYYATKFKGKRLIWQNFLGSCTMKAYFPSGVKDLSINLLQAAVLLLFNDAFTLSYTDIIAATGMDAKELKRTLLSLTSGQHQLLLKKDDNDSTATQEISPLDTFIYNSEFVSSSSRLKVSVPQADPSADDNRKGSSTKALLDQQHQIEAAIVRIMKTNKKLSHDELWHELIRQLGFTPEVADMKKRIESLIDRDYLGRDKDDANVYLYK</sequence>
<accession>A0A077WAW1</accession>
<dbReference type="PROSITE" id="PS50069">
    <property type="entry name" value="CULLIN_2"/>
    <property type="match status" value="1"/>
</dbReference>
<dbReference type="AlphaFoldDB" id="A0A077WAW1"/>
<dbReference type="SUPFAM" id="SSF75632">
    <property type="entry name" value="Cullin homology domain"/>
    <property type="match status" value="1"/>
</dbReference>
<feature type="domain" description="Cullin family profile" evidence="7">
    <location>
        <begin position="437"/>
        <end position="663"/>
    </location>
</feature>
<evidence type="ECO:0000256" key="6">
    <source>
        <dbReference type="SAM" id="MobiDB-lite"/>
    </source>
</evidence>
<feature type="compositionally biased region" description="Polar residues" evidence="6">
    <location>
        <begin position="15"/>
        <end position="24"/>
    </location>
</feature>
<dbReference type="InterPro" id="IPR036388">
    <property type="entry name" value="WH-like_DNA-bd_sf"/>
</dbReference>
<dbReference type="InterPro" id="IPR036317">
    <property type="entry name" value="Cullin_homology_sf"/>
</dbReference>
<dbReference type="OrthoDB" id="27073at2759"/>
<protein>
    <recommendedName>
        <fullName evidence="7">Cullin family profile domain-containing protein</fullName>
    </recommendedName>
</protein>
<dbReference type="SMART" id="SM00884">
    <property type="entry name" value="Cullin_Nedd8"/>
    <property type="match status" value="1"/>
</dbReference>